<proteinExistence type="predicted"/>
<sequence>MGDFKDILNTVVIFILFKSIIIFVFLMTKMKEVKENWPKYRCNPSVMPFAGMFGHDAASNFVFCLSNIQGGLMEFFLKPINGVIGILSYLGSGFLEDIQAMRGLINWIKKASSMFSINIFSILGVIMSEFQNMIIKVKDTMMKMIGLIMVVFHLIKSTTMIGESVMNGPIGDVINTFCFRPETKLILKNGKEICMKDINLGDVLENGSTVLATLKIKGDPSNCFYKIFSKKLNDYIYVTGTHKILPSNNLEKTNLDNYIDVQDYKKAIKTDEIDEVLSCLVTDDHTIPIGEYTFWDWED</sequence>
<keyword evidence="1" id="KW-0472">Membrane</keyword>
<dbReference type="GO" id="GO:0016539">
    <property type="term" value="P:intein-mediated protein splicing"/>
    <property type="evidence" value="ECO:0007669"/>
    <property type="project" value="InterPro"/>
</dbReference>
<evidence type="ECO:0008006" key="3">
    <source>
        <dbReference type="Google" id="ProtNLM"/>
    </source>
</evidence>
<reference evidence="2" key="1">
    <citation type="journal article" date="2020" name="Nature">
        <title>Giant virus diversity and host interactions through global metagenomics.</title>
        <authorList>
            <person name="Schulz F."/>
            <person name="Roux S."/>
            <person name="Paez-Espino D."/>
            <person name="Jungbluth S."/>
            <person name="Walsh D.A."/>
            <person name="Denef V.J."/>
            <person name="McMahon K.D."/>
            <person name="Konstantinidis K.T."/>
            <person name="Eloe-Fadrosh E.A."/>
            <person name="Kyrpides N.C."/>
            <person name="Woyke T."/>
        </authorList>
    </citation>
    <scope>NUCLEOTIDE SEQUENCE</scope>
    <source>
        <strain evidence="2">GVMAG-S-1039698-54</strain>
    </source>
</reference>
<organism evidence="2">
    <name type="scientific">viral metagenome</name>
    <dbReference type="NCBI Taxonomy" id="1070528"/>
    <lineage>
        <taxon>unclassified sequences</taxon>
        <taxon>metagenomes</taxon>
        <taxon>organismal metagenomes</taxon>
    </lineage>
</organism>
<dbReference type="EMBL" id="MN740675">
    <property type="protein sequence ID" value="QHS80136.1"/>
    <property type="molecule type" value="Genomic_DNA"/>
</dbReference>
<keyword evidence="1" id="KW-1133">Transmembrane helix</keyword>
<dbReference type="InterPro" id="IPR006141">
    <property type="entry name" value="Intein_N"/>
</dbReference>
<feature type="transmembrane region" description="Helical" evidence="1">
    <location>
        <begin position="115"/>
        <end position="135"/>
    </location>
</feature>
<protein>
    <recommendedName>
        <fullName evidence="3">Hedgehog/Intein (Hint) domain-containing protein</fullName>
    </recommendedName>
</protein>
<dbReference type="AlphaFoldDB" id="A0A6C0AKJ4"/>
<name>A0A6C0AKJ4_9ZZZZ</name>
<keyword evidence="1" id="KW-0812">Transmembrane</keyword>
<evidence type="ECO:0000313" key="2">
    <source>
        <dbReference type="EMBL" id="QHS80136.1"/>
    </source>
</evidence>
<accession>A0A6C0AKJ4</accession>
<feature type="transmembrane region" description="Helical" evidence="1">
    <location>
        <begin position="7"/>
        <end position="26"/>
    </location>
</feature>
<feature type="transmembrane region" description="Helical" evidence="1">
    <location>
        <begin position="75"/>
        <end position="95"/>
    </location>
</feature>
<dbReference type="PROSITE" id="PS50817">
    <property type="entry name" value="INTEIN_N_TER"/>
    <property type="match status" value="1"/>
</dbReference>
<evidence type="ECO:0000256" key="1">
    <source>
        <dbReference type="SAM" id="Phobius"/>
    </source>
</evidence>